<evidence type="ECO:0000256" key="10">
    <source>
        <dbReference type="HAMAP-Rule" id="MF_01405"/>
    </source>
</evidence>
<dbReference type="Proteomes" id="UP000005990">
    <property type="component" value="Unassembled WGS sequence"/>
</dbReference>
<comment type="function">
    <text evidence="10">Pyrophosphatase that catalyzes the hydrolysis of nucleoside triphosphates to their monophosphate derivatives, with a high preference for the non-canonical purine nucleotides XTP (xanthosine triphosphate), dITP (deoxyinosine triphosphate) and ITP. Seems to function as a house-cleaning enzyme that removes non-canonical purine nucleotides from the nucleotide pool, thus preventing their incorporation into DNA/RNA and avoiding chromosomal lesions.</text>
</comment>
<dbReference type="Pfam" id="PF01725">
    <property type="entry name" value="Ham1p_like"/>
    <property type="match status" value="1"/>
</dbReference>
<dbReference type="EMBL" id="AENN01000001">
    <property type="protein sequence ID" value="EFR31934.1"/>
    <property type="molecule type" value="Genomic_DNA"/>
</dbReference>
<dbReference type="EC" id="3.6.1.66" evidence="10"/>
<dbReference type="FunFam" id="3.90.950.10:FF:000001">
    <property type="entry name" value="dITP/XTP pyrophosphatase"/>
    <property type="match status" value="1"/>
</dbReference>
<dbReference type="GO" id="GO:0036220">
    <property type="term" value="F:ITP diphosphatase activity"/>
    <property type="evidence" value="ECO:0007669"/>
    <property type="project" value="UniProtKB-UniRule"/>
</dbReference>
<reference evidence="12 13" key="1">
    <citation type="submission" date="2010-10" db="EMBL/GenBank/DDBJ databases">
        <authorList>
            <person name="Durkin A.S."/>
            <person name="Madupu R."/>
            <person name="Torralba M."/>
            <person name="Gillis M."/>
            <person name="Methe B."/>
            <person name="Sutton G."/>
            <person name="Nelson K.E."/>
        </authorList>
    </citation>
    <scope>NUCLEOTIDE SEQUENCE [LARGE SCALE GENOMIC DNA]</scope>
    <source>
        <strain evidence="12 13">ACS-139-V-Col8</strain>
    </source>
</reference>
<evidence type="ECO:0000256" key="8">
    <source>
        <dbReference type="ARBA" id="ARBA00051875"/>
    </source>
</evidence>
<dbReference type="STRING" id="908337.HMPREF9257_1046"/>
<feature type="binding site" evidence="10">
    <location>
        <position position="176"/>
    </location>
    <ligand>
        <name>substrate</name>
    </ligand>
</feature>
<keyword evidence="5 10" id="KW-0378">Hydrolase</keyword>
<comment type="subunit">
    <text evidence="2 10">Homodimer.</text>
</comment>
<feature type="active site" description="Proton acceptor" evidence="10">
    <location>
        <position position="69"/>
    </location>
</feature>
<proteinExistence type="inferred from homology"/>
<dbReference type="HAMAP" id="MF_01405">
    <property type="entry name" value="Non_canon_purine_NTPase"/>
    <property type="match status" value="1"/>
</dbReference>
<evidence type="ECO:0000256" key="2">
    <source>
        <dbReference type="ARBA" id="ARBA00011738"/>
    </source>
</evidence>
<feature type="binding site" evidence="10">
    <location>
        <begin position="153"/>
        <end position="156"/>
    </location>
    <ligand>
        <name>substrate</name>
    </ligand>
</feature>
<feature type="binding site" evidence="10">
    <location>
        <position position="70"/>
    </location>
    <ligand>
        <name>substrate</name>
    </ligand>
</feature>
<dbReference type="GO" id="GO:0046872">
    <property type="term" value="F:metal ion binding"/>
    <property type="evidence" value="ECO:0007669"/>
    <property type="project" value="UniProtKB-KW"/>
</dbReference>
<dbReference type="InterPro" id="IPR020922">
    <property type="entry name" value="dITP/XTP_pyrophosphatase"/>
</dbReference>
<evidence type="ECO:0000256" key="9">
    <source>
        <dbReference type="ARBA" id="ARBA00052017"/>
    </source>
</evidence>
<name>E4KM60_9LACT</name>
<comment type="catalytic activity">
    <reaction evidence="9 10">
        <text>XTP + H2O = XMP + diphosphate + H(+)</text>
        <dbReference type="Rhea" id="RHEA:28610"/>
        <dbReference type="ChEBI" id="CHEBI:15377"/>
        <dbReference type="ChEBI" id="CHEBI:15378"/>
        <dbReference type="ChEBI" id="CHEBI:33019"/>
        <dbReference type="ChEBI" id="CHEBI:57464"/>
        <dbReference type="ChEBI" id="CHEBI:61314"/>
        <dbReference type="EC" id="3.6.1.66"/>
    </reaction>
</comment>
<keyword evidence="13" id="KW-1185">Reference proteome</keyword>
<keyword evidence="4 10" id="KW-0547">Nucleotide-binding</keyword>
<sequence>MKLVIASHNQHKVVEIKNLLKNFGLEVTSLADYPEIGDIEETGTTFEANARLKAEPMAAHFGTIVLADDSGLVVDALDGAPGVYSARYAGESHDDHANNLKLLDALKDVHGNDRSAHFVSCLVLAYPGVESLVVQGQAQGQILEDYVADPEAFGYDPIFYVPEEGATFAQLPIERKNQISHRAHAFQNLVKVLPAWLEEVKKYENACS</sequence>
<comment type="similarity">
    <text evidence="1 10 11">Belongs to the HAM1 NTPase family.</text>
</comment>
<evidence type="ECO:0000256" key="11">
    <source>
        <dbReference type="RuleBase" id="RU003781"/>
    </source>
</evidence>
<dbReference type="NCBIfam" id="TIGR00042">
    <property type="entry name" value="RdgB/HAM1 family non-canonical purine NTP pyrophosphatase"/>
    <property type="match status" value="1"/>
</dbReference>
<dbReference type="GO" id="GO:0035870">
    <property type="term" value="F:dITP diphosphatase activity"/>
    <property type="evidence" value="ECO:0007669"/>
    <property type="project" value="UniProtKB-UniRule"/>
</dbReference>
<keyword evidence="7 10" id="KW-0546">Nucleotide metabolism</keyword>
<comment type="caution">
    <text evidence="12">The sequence shown here is derived from an EMBL/GenBank/DDBJ whole genome shotgun (WGS) entry which is preliminary data.</text>
</comment>
<comment type="catalytic activity">
    <reaction evidence="10">
        <text>ITP + H2O = IMP + diphosphate + H(+)</text>
        <dbReference type="Rhea" id="RHEA:29399"/>
        <dbReference type="ChEBI" id="CHEBI:15377"/>
        <dbReference type="ChEBI" id="CHEBI:15378"/>
        <dbReference type="ChEBI" id="CHEBI:33019"/>
        <dbReference type="ChEBI" id="CHEBI:58053"/>
        <dbReference type="ChEBI" id="CHEBI:61402"/>
        <dbReference type="EC" id="3.6.1.66"/>
    </reaction>
</comment>
<feature type="binding site" evidence="10">
    <location>
        <begin position="181"/>
        <end position="182"/>
    </location>
    <ligand>
        <name>substrate</name>
    </ligand>
</feature>
<feature type="binding site" evidence="10">
    <location>
        <begin position="7"/>
        <end position="12"/>
    </location>
    <ligand>
        <name>substrate</name>
    </ligand>
</feature>
<protein>
    <recommendedName>
        <fullName evidence="10">dITP/XTP pyrophosphatase</fullName>
        <ecNumber evidence="10">3.6.1.66</ecNumber>
    </recommendedName>
    <alternativeName>
        <fullName evidence="10">Non-canonical purine NTP pyrophosphatase</fullName>
    </alternativeName>
    <alternativeName>
        <fullName evidence="10">Non-standard purine NTP pyrophosphatase</fullName>
    </alternativeName>
    <alternativeName>
        <fullName evidence="10">Nucleoside-triphosphate diphosphatase</fullName>
    </alternativeName>
    <alternativeName>
        <fullName evidence="10">Nucleoside-triphosphate pyrophosphatase</fullName>
        <shortName evidence="10">NTPase</shortName>
    </alternativeName>
</protein>
<dbReference type="InterPro" id="IPR002637">
    <property type="entry name" value="RdgB/HAM1"/>
</dbReference>
<dbReference type="GO" id="GO:0009117">
    <property type="term" value="P:nucleotide metabolic process"/>
    <property type="evidence" value="ECO:0007669"/>
    <property type="project" value="UniProtKB-KW"/>
</dbReference>
<dbReference type="SUPFAM" id="SSF52972">
    <property type="entry name" value="ITPase-like"/>
    <property type="match status" value="1"/>
</dbReference>
<dbReference type="GO" id="GO:0009146">
    <property type="term" value="P:purine nucleoside triphosphate catabolic process"/>
    <property type="evidence" value="ECO:0007669"/>
    <property type="project" value="UniProtKB-UniRule"/>
</dbReference>
<feature type="binding site" evidence="10">
    <location>
        <position position="40"/>
    </location>
    <ligand>
        <name>Mg(2+)</name>
        <dbReference type="ChEBI" id="CHEBI:18420"/>
    </ligand>
</feature>
<dbReference type="Gene3D" id="3.90.950.10">
    <property type="match status" value="1"/>
</dbReference>
<dbReference type="OrthoDB" id="9807456at2"/>
<evidence type="ECO:0000256" key="3">
    <source>
        <dbReference type="ARBA" id="ARBA00022723"/>
    </source>
</evidence>
<evidence type="ECO:0000256" key="7">
    <source>
        <dbReference type="ARBA" id="ARBA00023080"/>
    </source>
</evidence>
<evidence type="ECO:0000313" key="13">
    <source>
        <dbReference type="Proteomes" id="UP000005990"/>
    </source>
</evidence>
<dbReference type="GO" id="GO:0036222">
    <property type="term" value="F:XTP diphosphatase activity"/>
    <property type="evidence" value="ECO:0007669"/>
    <property type="project" value="UniProtKB-UniRule"/>
</dbReference>
<evidence type="ECO:0000256" key="4">
    <source>
        <dbReference type="ARBA" id="ARBA00022741"/>
    </source>
</evidence>
<gene>
    <name evidence="12" type="primary">rdgB</name>
    <name evidence="12" type="ORF">HMPREF9257_1046</name>
</gene>
<dbReference type="RefSeq" id="WP_006417420.1">
    <property type="nucleotide sequence ID" value="NZ_AENN01000001.1"/>
</dbReference>
<evidence type="ECO:0000256" key="5">
    <source>
        <dbReference type="ARBA" id="ARBA00022801"/>
    </source>
</evidence>
<dbReference type="GO" id="GO:0017111">
    <property type="term" value="F:ribonucleoside triphosphate phosphatase activity"/>
    <property type="evidence" value="ECO:0007669"/>
    <property type="project" value="InterPro"/>
</dbReference>
<dbReference type="InterPro" id="IPR029001">
    <property type="entry name" value="ITPase-like_fam"/>
</dbReference>
<dbReference type="PANTHER" id="PTHR11067">
    <property type="entry name" value="INOSINE TRIPHOSPHATE PYROPHOSPHATASE/HAM1 PROTEIN"/>
    <property type="match status" value="1"/>
</dbReference>
<evidence type="ECO:0000313" key="12">
    <source>
        <dbReference type="EMBL" id="EFR31934.1"/>
    </source>
</evidence>
<comment type="cofactor">
    <cofactor evidence="10">
        <name>Mg(2+)</name>
        <dbReference type="ChEBI" id="CHEBI:18420"/>
    </cofactor>
    <text evidence="10">Binds 1 Mg(2+) ion per subunit.</text>
</comment>
<dbReference type="PANTHER" id="PTHR11067:SF9">
    <property type="entry name" value="INOSINE TRIPHOSPHATE PYROPHOSPHATASE"/>
    <property type="match status" value="1"/>
</dbReference>
<dbReference type="AlphaFoldDB" id="E4KM60"/>
<evidence type="ECO:0000256" key="1">
    <source>
        <dbReference type="ARBA" id="ARBA00008023"/>
    </source>
</evidence>
<keyword evidence="6 10" id="KW-0460">Magnesium</keyword>
<dbReference type="NCBIfam" id="NF011397">
    <property type="entry name" value="PRK14822.1"/>
    <property type="match status" value="1"/>
</dbReference>
<comment type="catalytic activity">
    <reaction evidence="8 10">
        <text>dITP + H2O = dIMP + diphosphate + H(+)</text>
        <dbReference type="Rhea" id="RHEA:28342"/>
        <dbReference type="ChEBI" id="CHEBI:15377"/>
        <dbReference type="ChEBI" id="CHEBI:15378"/>
        <dbReference type="ChEBI" id="CHEBI:33019"/>
        <dbReference type="ChEBI" id="CHEBI:61194"/>
        <dbReference type="ChEBI" id="CHEBI:61382"/>
        <dbReference type="EC" id="3.6.1.66"/>
    </reaction>
</comment>
<organism evidence="12 13">
    <name type="scientific">Eremococcus coleocola ACS-139-V-Col8</name>
    <dbReference type="NCBI Taxonomy" id="908337"/>
    <lineage>
        <taxon>Bacteria</taxon>
        <taxon>Bacillati</taxon>
        <taxon>Bacillota</taxon>
        <taxon>Bacilli</taxon>
        <taxon>Lactobacillales</taxon>
        <taxon>Aerococcaceae</taxon>
        <taxon>Eremococcus</taxon>
    </lineage>
</organism>
<dbReference type="CDD" id="cd00515">
    <property type="entry name" value="HAM1"/>
    <property type="match status" value="1"/>
</dbReference>
<accession>E4KM60</accession>
<dbReference type="eggNOG" id="COG0127">
    <property type="taxonomic scope" value="Bacteria"/>
</dbReference>
<evidence type="ECO:0000256" key="6">
    <source>
        <dbReference type="ARBA" id="ARBA00022842"/>
    </source>
</evidence>
<dbReference type="GO" id="GO:0005829">
    <property type="term" value="C:cytosol"/>
    <property type="evidence" value="ECO:0007669"/>
    <property type="project" value="TreeGrafter"/>
</dbReference>
<keyword evidence="3 10" id="KW-0479">Metal-binding</keyword>
<feature type="binding site" evidence="10">
    <location>
        <position position="69"/>
    </location>
    <ligand>
        <name>Mg(2+)</name>
        <dbReference type="ChEBI" id="CHEBI:18420"/>
    </ligand>
</feature>
<dbReference type="GO" id="GO:0000166">
    <property type="term" value="F:nucleotide binding"/>
    <property type="evidence" value="ECO:0007669"/>
    <property type="project" value="UniProtKB-KW"/>
</dbReference>